<dbReference type="Pfam" id="PF00012">
    <property type="entry name" value="HSP70"/>
    <property type="match status" value="1"/>
</dbReference>
<keyword evidence="3" id="KW-0346">Stress response</keyword>
<dbReference type="SUPFAM" id="SSF53067">
    <property type="entry name" value="Actin-like ATPase domain"/>
    <property type="match status" value="2"/>
</dbReference>
<dbReference type="STRING" id="74649.A0A2P6PJ56"/>
<dbReference type="PANTHER" id="PTHR19375">
    <property type="entry name" value="HEAT SHOCK PROTEIN 70KDA"/>
    <property type="match status" value="1"/>
</dbReference>
<evidence type="ECO:0000313" key="4">
    <source>
        <dbReference type="Proteomes" id="UP000238479"/>
    </source>
</evidence>
<name>A0A2P6PJ56_ROSCH</name>
<evidence type="ECO:0000256" key="2">
    <source>
        <dbReference type="ARBA" id="ARBA00022840"/>
    </source>
</evidence>
<proteinExistence type="predicted"/>
<organism evidence="3 4">
    <name type="scientific">Rosa chinensis</name>
    <name type="common">China rose</name>
    <dbReference type="NCBI Taxonomy" id="74649"/>
    <lineage>
        <taxon>Eukaryota</taxon>
        <taxon>Viridiplantae</taxon>
        <taxon>Streptophyta</taxon>
        <taxon>Embryophyta</taxon>
        <taxon>Tracheophyta</taxon>
        <taxon>Spermatophyta</taxon>
        <taxon>Magnoliopsida</taxon>
        <taxon>eudicotyledons</taxon>
        <taxon>Gunneridae</taxon>
        <taxon>Pentapetalae</taxon>
        <taxon>rosids</taxon>
        <taxon>fabids</taxon>
        <taxon>Rosales</taxon>
        <taxon>Rosaceae</taxon>
        <taxon>Rosoideae</taxon>
        <taxon>Rosoideae incertae sedis</taxon>
        <taxon>Rosa</taxon>
    </lineage>
</organism>
<dbReference type="InterPro" id="IPR013126">
    <property type="entry name" value="Hsp_70_fam"/>
</dbReference>
<dbReference type="InterPro" id="IPR043129">
    <property type="entry name" value="ATPase_NBD"/>
</dbReference>
<sequence length="145" mass="16897">MLPRTKSPSTLSHYAKRLIGRKFSDACVKSDMKLWPFKVRGVGDKPMIMINYKNEKKQFAAEEISSMVLHKMREIAEAYLGLTIKNVKTTAGDTHLGGEDFDNRMVNHFVQEFEKKHRKDISNDPKALRRLRTFVREQKDSFFNC</sequence>
<keyword evidence="4" id="KW-1185">Reference proteome</keyword>
<accession>A0A2P6PJ56</accession>
<protein>
    <submittedName>
        <fullName evidence="3">Putative Heat shock protein 70 family</fullName>
    </submittedName>
</protein>
<dbReference type="FunFam" id="3.30.30.30:FF:000001">
    <property type="entry name" value="heat shock 70 kDa protein-like"/>
    <property type="match status" value="1"/>
</dbReference>
<dbReference type="GO" id="GO:0140662">
    <property type="term" value="F:ATP-dependent protein folding chaperone"/>
    <property type="evidence" value="ECO:0007669"/>
    <property type="project" value="InterPro"/>
</dbReference>
<dbReference type="OMA" id="CNGICES"/>
<comment type="caution">
    <text evidence="3">The sequence shown here is derived from an EMBL/GenBank/DDBJ whole genome shotgun (WGS) entry which is preliminary data.</text>
</comment>
<reference evidence="3 4" key="1">
    <citation type="journal article" date="2018" name="Nat. Genet.">
        <title>The Rosa genome provides new insights in the design of modern roses.</title>
        <authorList>
            <person name="Bendahmane M."/>
        </authorList>
    </citation>
    <scope>NUCLEOTIDE SEQUENCE [LARGE SCALE GENOMIC DNA]</scope>
    <source>
        <strain evidence="4">cv. Old Blush</strain>
    </source>
</reference>
<dbReference type="Gene3D" id="3.90.640.10">
    <property type="entry name" value="Actin, Chain A, domain 4"/>
    <property type="match status" value="1"/>
</dbReference>
<dbReference type="Gramene" id="PRQ21966">
    <property type="protein sequence ID" value="PRQ21966"/>
    <property type="gene ID" value="RchiOBHm_Chr6g0245091"/>
</dbReference>
<dbReference type="GO" id="GO:0005524">
    <property type="term" value="F:ATP binding"/>
    <property type="evidence" value="ECO:0007669"/>
    <property type="project" value="UniProtKB-KW"/>
</dbReference>
<evidence type="ECO:0000256" key="1">
    <source>
        <dbReference type="ARBA" id="ARBA00022741"/>
    </source>
</evidence>
<keyword evidence="1" id="KW-0547">Nucleotide-binding</keyword>
<evidence type="ECO:0000313" key="3">
    <source>
        <dbReference type="EMBL" id="PRQ21966.1"/>
    </source>
</evidence>
<dbReference type="Gene3D" id="3.30.420.40">
    <property type="match status" value="2"/>
</dbReference>
<dbReference type="AlphaFoldDB" id="A0A2P6PJ56"/>
<gene>
    <name evidence="3" type="ORF">RchiOBHm_Chr6g0245091</name>
</gene>
<dbReference type="Proteomes" id="UP000238479">
    <property type="component" value="Chromosome 6"/>
</dbReference>
<dbReference type="EMBL" id="PDCK01000044">
    <property type="protein sequence ID" value="PRQ21966.1"/>
    <property type="molecule type" value="Genomic_DNA"/>
</dbReference>
<dbReference type="FunFam" id="3.90.640.10:FF:000003">
    <property type="entry name" value="Molecular chaperone DnaK"/>
    <property type="match status" value="1"/>
</dbReference>
<keyword evidence="2" id="KW-0067">ATP-binding</keyword>